<protein>
    <recommendedName>
        <fullName evidence="3">Heat shock 70 kDa protein 12A</fullName>
    </recommendedName>
</protein>
<accession>A0A8H3D6N2</accession>
<dbReference type="PANTHER" id="PTHR14187">
    <property type="entry name" value="ALPHA KINASE/ELONGATION FACTOR 2 KINASE"/>
    <property type="match status" value="1"/>
</dbReference>
<name>A0A8H3D6N2_9AGAM</name>
<evidence type="ECO:0008006" key="3">
    <source>
        <dbReference type="Google" id="ProtNLM"/>
    </source>
</evidence>
<dbReference type="AlphaFoldDB" id="A0A8H3D6N2"/>
<dbReference type="InterPro" id="IPR043129">
    <property type="entry name" value="ATPase_NBD"/>
</dbReference>
<gene>
    <name evidence="1" type="ORF">RDB_LOCUS125497</name>
</gene>
<proteinExistence type="predicted"/>
<evidence type="ECO:0000313" key="2">
    <source>
        <dbReference type="Proteomes" id="UP000663831"/>
    </source>
</evidence>
<comment type="caution">
    <text evidence="1">The sequence shown here is derived from an EMBL/GenBank/DDBJ whole genome shotgun (WGS) entry which is preliminary data.</text>
</comment>
<evidence type="ECO:0000313" key="1">
    <source>
        <dbReference type="EMBL" id="CAE6506266.1"/>
    </source>
</evidence>
<dbReference type="EMBL" id="CAJMWV010004952">
    <property type="protein sequence ID" value="CAE6506266.1"/>
    <property type="molecule type" value="Genomic_DNA"/>
</dbReference>
<organism evidence="1 2">
    <name type="scientific">Rhizoctonia solani</name>
    <dbReference type="NCBI Taxonomy" id="456999"/>
    <lineage>
        <taxon>Eukaryota</taxon>
        <taxon>Fungi</taxon>
        <taxon>Dikarya</taxon>
        <taxon>Basidiomycota</taxon>
        <taxon>Agaricomycotina</taxon>
        <taxon>Agaricomycetes</taxon>
        <taxon>Cantharellales</taxon>
        <taxon>Ceratobasidiaceae</taxon>
        <taxon>Rhizoctonia</taxon>
    </lineage>
</organism>
<reference evidence="1" key="1">
    <citation type="submission" date="2021-01" db="EMBL/GenBank/DDBJ databases">
        <authorList>
            <person name="Kaushik A."/>
        </authorList>
    </citation>
    <scope>NUCLEOTIDE SEQUENCE</scope>
    <source>
        <strain evidence="1">AG3-1AP</strain>
    </source>
</reference>
<dbReference type="Gene3D" id="3.30.420.40">
    <property type="match status" value="3"/>
</dbReference>
<dbReference type="Gene3D" id="3.90.640.10">
    <property type="entry name" value="Actin, Chain A, domain 4"/>
    <property type="match status" value="1"/>
</dbReference>
<sequence>MASSRGSVDAAPKPLRGPWEGESKIVIGIDIGTTQSGVAFTFLQTGANQMIHRVTRWPGQEAHGQQGKIPTLVWYDTSKKAVSFGAEALLAEIEERAEDNGWFLAKHFKLHLHPDDMKAKHDLKLDALPPGVDIAQIYTDFLRYLLKYTKEYFEDRILDGKSIWERYSPDMEIVIAHPNGWGLSEQVFLRKRAVDAGFSTSEKAQRNIRFLTEAEASVHYCIHHTNLGDRLKPGTNFVVCDAGGSTVDSTIYCVTSAHPVLNLEEKRASACVQAGAIFVDLEAERYLHRILSGIGLGDDEVKEYTKAGMKNFEAGAKRGFQDEETEQHITVASSRFNNSTIRARRGRLTLSGATIKSFFDVCTEQIISSVDQQIGSLSVPHILLVGGFGDSPHIRRRFLDRYEPRGSQITRTNDSTSKVVADGAVIWSIVNSVSSRAPRYSFGTDCARMALPWLTQGRKMYLGANGMPVIPGAWSQIVHKACAEGVALDTEAVCKETYTKNQLPIFRKVCTINADLRGLEGALERKVGLRGSDYWELEVAVCMRFGGTELEAYLEWTDKHSTVVKRSILYKAHSMSNPRGIVDPIPRPFQGTWEGESKIVVGIDIGTTQSGVAFAFLEKGQEQAIQRVTHWPGQEAQALASKIPTLVWYDADKEAVSFGAEAFSSQAEEDAEDNGWSLAKHFKLHLHPTSMRNEHSLTLDPLPPGISLLRVYSDFLGYLLRHTQTFFEDRIIDGKLIWQKHRSNMQFIIGHPNGYGVREQAFLRTAATNAGLVTNATAASCVRFVTEAEASVHYCIYHTNLGNRLQPGMKFAVCDAGGSTVDSTVYSVVARSPLDLEEARASACVQAGGIFVNVAAEQFIKRTLTEAALDQEDVVDYAKRGVQDFEKNLKRQFSGSVEARSVEVAGSRVNYPRSGVRRGHMSLEGATVRKFFDICVNKITASVDEQIQGLNVSHILLVGGLGDSPYLQRVFKQRYEPQGCQITLTNDSSSKAVADGAIIWSTSSNVSGRAPRASFGIETSVRFNSVNSDHQGREIITCPSGNEKVSGIWSQIAAKGVVIDARAVARESFSRAFNTPHPDLSNFEIALISYSNNGEPMWARDKRGTLANGFQSCCTISADLTNLSGALEPRIGVNGNKYWRLYFEVCIRFGGTELEAYLEWEERGTTRTGTVIIIPEDPVEE</sequence>
<dbReference type="PANTHER" id="PTHR14187:SF5">
    <property type="entry name" value="HEAT SHOCK 70 KDA PROTEIN 12A"/>
    <property type="match status" value="1"/>
</dbReference>
<dbReference type="CDD" id="cd10170">
    <property type="entry name" value="ASKHA_NBD_HSP70"/>
    <property type="match status" value="2"/>
</dbReference>
<dbReference type="SUPFAM" id="SSF53067">
    <property type="entry name" value="Actin-like ATPase domain"/>
    <property type="match status" value="4"/>
</dbReference>
<dbReference type="Proteomes" id="UP000663831">
    <property type="component" value="Unassembled WGS sequence"/>
</dbReference>